<dbReference type="PANTHER" id="PTHR28441">
    <property type="entry name" value="PROTEIN FAM91A1"/>
    <property type="match status" value="1"/>
</dbReference>
<dbReference type="InterPro" id="IPR028091">
    <property type="entry name" value="FAM91_N_dom"/>
</dbReference>
<comment type="similarity">
    <text evidence="1">Belongs to the FAM91 family.</text>
</comment>
<evidence type="ECO:0000259" key="3">
    <source>
        <dbReference type="Pfam" id="PF14648"/>
    </source>
</evidence>
<feature type="domain" description="FAM91 N-terminal" evidence="2">
    <location>
        <begin position="25"/>
        <end position="338"/>
    </location>
</feature>
<dbReference type="Pfam" id="PF14648">
    <property type="entry name" value="FAM91_C"/>
    <property type="match status" value="1"/>
</dbReference>
<evidence type="ECO:0000256" key="1">
    <source>
        <dbReference type="ARBA" id="ARBA00010319"/>
    </source>
</evidence>
<dbReference type="AlphaFoldDB" id="A0AA84ZWT7"/>
<evidence type="ECO:0000313" key="4">
    <source>
        <dbReference type="Proteomes" id="UP000050790"/>
    </source>
</evidence>
<evidence type="ECO:0000313" key="5">
    <source>
        <dbReference type="WBParaSite" id="SMRG1_52780.3"/>
    </source>
</evidence>
<protein>
    <recommendedName>
        <fullName evidence="6">FAM91 N-terminal domain-containing protein</fullName>
    </recommendedName>
</protein>
<proteinExistence type="inferred from homology"/>
<evidence type="ECO:0008006" key="6">
    <source>
        <dbReference type="Google" id="ProtNLM"/>
    </source>
</evidence>
<dbReference type="Pfam" id="PF14647">
    <property type="entry name" value="FAM91_N"/>
    <property type="match status" value="1"/>
</dbReference>
<dbReference type="InterPro" id="IPR039199">
    <property type="entry name" value="FAM91"/>
</dbReference>
<organism evidence="4 5">
    <name type="scientific">Schistosoma margrebowiei</name>
    <dbReference type="NCBI Taxonomy" id="48269"/>
    <lineage>
        <taxon>Eukaryota</taxon>
        <taxon>Metazoa</taxon>
        <taxon>Spiralia</taxon>
        <taxon>Lophotrochozoa</taxon>
        <taxon>Platyhelminthes</taxon>
        <taxon>Trematoda</taxon>
        <taxon>Digenea</taxon>
        <taxon>Strigeidida</taxon>
        <taxon>Schistosomatoidea</taxon>
        <taxon>Schistosomatidae</taxon>
        <taxon>Schistosoma</taxon>
    </lineage>
</organism>
<name>A0AA84ZWT7_9TREM</name>
<sequence length="833" mass="94670">MQLFGGFISLILQTNEFQMDLWKSIEKNLSWFDLSSEVRIQLNDDPKKYEEQILLHSFRNQLRYTGNIVQSVIKREKKYYEKLVDYGRQHYLLYPYHLQDKIVRGLQITQFVYYRRMIIDLISTEKSYDCLPNFTAADCLRLLGIGRNQYIELVNTYKSFLSSIGPDENEIQGLLCDILPSQPVDKVIFEPWYVVRIGSVMLSDIQASTDSERITIDQLIDAEKADDLEESNQVGPGILVKDLDQNIIKGLYLRGLVYIDIPVSCDDKICVPTLEGFVMNRISGDSRENLLYKIFVTADENTSVSELAECLQVDVNSVKQAASIFCRLGFAQKRIGRLESRTQPFQIPISIEESDTLLHTENSVVDANLDSFPSIDDHPQQKKKLVLIFDSTITAYLMMGNLSPNLKPHAVTMFEVGKLSDDSLNSFIFELNHLAPVSEGEAGVYREYALNLRKTIHFLRSQASLDSTDFCDVDLIRGGSLLSLEAETRIRVLRKNYNVVVSLIPSTYEDQQASDSQWPPHLGPPISEANSPWFGFFISCIASNTIQRKQNLSVNVLPTLLITCGTRISRLPLPLRGISRFWLTAWGHDAVVVDSTNFLTTANDMLLSSPVLIQAIESYEFEENLSQRYIPLPISKEFLQHSSSCVPEFIIHLMNVIDLTYVSGYIIVLAPMNKCEHDQDLNKLASEDQNFLLTSTDSILQRDQQKSEYNCSRKAVLVENELLTIMNEHKPIYFITLRLGLPIFNMELNHAVCAQISSQNLLSTNNRNHLEATNHLLVEEFTKFIFNDCSGLLPNQNQCSYSTLVTSSGGNFPDTWPLPTKNMMCANGILSFF</sequence>
<accession>A0AA84ZWT7</accession>
<reference evidence="5" key="1">
    <citation type="submission" date="2023-11" db="UniProtKB">
        <authorList>
            <consortium name="WormBaseParasite"/>
        </authorList>
    </citation>
    <scope>IDENTIFICATION</scope>
</reference>
<feature type="domain" description="FAM91 C-terminal" evidence="3">
    <location>
        <begin position="382"/>
        <end position="831"/>
    </location>
</feature>
<dbReference type="WBParaSite" id="SMRG1_52780.3">
    <property type="protein sequence ID" value="SMRG1_52780.3"/>
    <property type="gene ID" value="SMRG1_52780"/>
</dbReference>
<dbReference type="InterPro" id="IPR028097">
    <property type="entry name" value="FAM91_C_dom"/>
</dbReference>
<dbReference type="PANTHER" id="PTHR28441:SF2">
    <property type="entry name" value="PROTEIN FAM91A1"/>
    <property type="match status" value="1"/>
</dbReference>
<dbReference type="Proteomes" id="UP000050790">
    <property type="component" value="Unassembled WGS sequence"/>
</dbReference>
<evidence type="ECO:0000259" key="2">
    <source>
        <dbReference type="Pfam" id="PF14647"/>
    </source>
</evidence>